<dbReference type="AlphaFoldDB" id="A0A382YA38"/>
<evidence type="ECO:0000313" key="1">
    <source>
        <dbReference type="EMBL" id="SVD79695.1"/>
    </source>
</evidence>
<protein>
    <submittedName>
        <fullName evidence="1">Uncharacterized protein</fullName>
    </submittedName>
</protein>
<organism evidence="1">
    <name type="scientific">marine metagenome</name>
    <dbReference type="NCBI Taxonomy" id="408172"/>
    <lineage>
        <taxon>unclassified sequences</taxon>
        <taxon>metagenomes</taxon>
        <taxon>ecological metagenomes</taxon>
    </lineage>
</organism>
<reference evidence="1" key="1">
    <citation type="submission" date="2018-05" db="EMBL/GenBank/DDBJ databases">
        <authorList>
            <person name="Lanie J.A."/>
            <person name="Ng W.-L."/>
            <person name="Kazmierczak K.M."/>
            <person name="Andrzejewski T.M."/>
            <person name="Davidsen T.M."/>
            <person name="Wayne K.J."/>
            <person name="Tettelin H."/>
            <person name="Glass J.I."/>
            <person name="Rusch D."/>
            <person name="Podicherti R."/>
            <person name="Tsui H.-C.T."/>
            <person name="Winkler M.E."/>
        </authorList>
    </citation>
    <scope>NUCLEOTIDE SEQUENCE</scope>
</reference>
<feature type="non-terminal residue" evidence="1">
    <location>
        <position position="1"/>
    </location>
</feature>
<dbReference type="EMBL" id="UINC01173868">
    <property type="protein sequence ID" value="SVD79695.1"/>
    <property type="molecule type" value="Genomic_DNA"/>
</dbReference>
<accession>A0A382YA38</accession>
<name>A0A382YA38_9ZZZZ</name>
<proteinExistence type="predicted"/>
<sequence>PTSSDNVPGVAVLGGNVQDDAETFEENTGDPIIIGDPEVTQQGRMPEGADIAAVEDRVSPLIPDDVPDPQGDDIVAQQLREAAIAETDPDLRDKLWEEYKRYKAGL</sequence>
<gene>
    <name evidence="1" type="ORF">METZ01_LOCUS432549</name>
</gene>